<dbReference type="SUPFAM" id="SSF47391">
    <property type="entry name" value="Dimerization-anchoring domain of cAMP-dependent PK regulatory subunit"/>
    <property type="match status" value="1"/>
</dbReference>
<proteinExistence type="inferred from homology"/>
<dbReference type="InterPro" id="IPR056587">
    <property type="entry name" value="EF_EFCAB10_C"/>
</dbReference>
<dbReference type="EMBL" id="DS566003">
    <property type="status" value="NOT_ANNOTATED_CDS"/>
    <property type="molecule type" value="Genomic_DNA"/>
</dbReference>
<reference evidence="8" key="2">
    <citation type="submission" date="2015-06" db="UniProtKB">
        <authorList>
            <consortium name="EnsemblProtists"/>
        </authorList>
    </citation>
    <scope>IDENTIFICATION</scope>
    <source>
        <strain evidence="8">Pr102</strain>
    </source>
</reference>
<dbReference type="PANTHER" id="PTHR21711">
    <property type="entry name" value="MITOCHONDRIAL INNER MEMBRANE PROTEASE"/>
    <property type="match status" value="1"/>
</dbReference>
<dbReference type="GO" id="GO:0005509">
    <property type="term" value="F:calcium ion binding"/>
    <property type="evidence" value="ECO:0007669"/>
    <property type="project" value="InterPro"/>
</dbReference>
<feature type="domain" description="EF-hand" evidence="7">
    <location>
        <begin position="272"/>
        <end position="307"/>
    </location>
</feature>
<dbReference type="GO" id="GO:0005739">
    <property type="term" value="C:mitochondrion"/>
    <property type="evidence" value="ECO:0007669"/>
    <property type="project" value="GOC"/>
</dbReference>
<keyword evidence="5 6" id="KW-0482">Metalloprotease</keyword>
<accession>H3GEF6</accession>
<dbReference type="PANTHER" id="PTHR21711:SF0">
    <property type="entry name" value="MITOCHONDRIAL INNER MEMBRANE PROTEASE ATP23 HOMOLOG"/>
    <property type="match status" value="1"/>
</dbReference>
<dbReference type="InParanoid" id="H3GEF6"/>
<comment type="similarity">
    <text evidence="1 6">Belongs to the peptidase M76 family.</text>
</comment>
<evidence type="ECO:0000313" key="8">
    <source>
        <dbReference type="EnsemblProtists" id="Phyra74037"/>
    </source>
</evidence>
<dbReference type="SUPFAM" id="SSF47473">
    <property type="entry name" value="EF-hand"/>
    <property type="match status" value="1"/>
</dbReference>
<reference evidence="9" key="1">
    <citation type="journal article" date="2006" name="Science">
        <title>Phytophthora genome sequences uncover evolutionary origins and mechanisms of pathogenesis.</title>
        <authorList>
            <person name="Tyler B.M."/>
            <person name="Tripathy S."/>
            <person name="Zhang X."/>
            <person name="Dehal P."/>
            <person name="Jiang R.H."/>
            <person name="Aerts A."/>
            <person name="Arredondo F.D."/>
            <person name="Baxter L."/>
            <person name="Bensasson D."/>
            <person name="Beynon J.L."/>
            <person name="Chapman J."/>
            <person name="Damasceno C.M."/>
            <person name="Dorrance A.E."/>
            <person name="Dou D."/>
            <person name="Dickerman A.W."/>
            <person name="Dubchak I.L."/>
            <person name="Garbelotto M."/>
            <person name="Gijzen M."/>
            <person name="Gordon S.G."/>
            <person name="Govers F."/>
            <person name="Grunwald N.J."/>
            <person name="Huang W."/>
            <person name="Ivors K.L."/>
            <person name="Jones R.W."/>
            <person name="Kamoun S."/>
            <person name="Krampis K."/>
            <person name="Lamour K.H."/>
            <person name="Lee M.K."/>
            <person name="McDonald W.H."/>
            <person name="Medina M."/>
            <person name="Meijer H.J."/>
            <person name="Nordberg E.K."/>
            <person name="Maclean D.J."/>
            <person name="Ospina-Giraldo M.D."/>
            <person name="Morris P.F."/>
            <person name="Phuntumart V."/>
            <person name="Putnam N.H."/>
            <person name="Rash S."/>
            <person name="Rose J.K."/>
            <person name="Sakihama Y."/>
            <person name="Salamov A.A."/>
            <person name="Savidor A."/>
            <person name="Scheuring C.F."/>
            <person name="Smith B.M."/>
            <person name="Sobral B.W."/>
            <person name="Terry A."/>
            <person name="Torto-Alalibo T.A."/>
            <person name="Win J."/>
            <person name="Xu Z."/>
            <person name="Zhang H."/>
            <person name="Grigoriev I.V."/>
            <person name="Rokhsar D.S."/>
            <person name="Boore J.L."/>
        </authorList>
    </citation>
    <scope>NUCLEOTIDE SEQUENCE [LARGE SCALE GENOMIC DNA]</scope>
    <source>
        <strain evidence="9">Pr102</strain>
    </source>
</reference>
<dbReference type="InterPro" id="IPR019165">
    <property type="entry name" value="Peptidase_M76_ATP23"/>
</dbReference>
<dbReference type="CDD" id="cd22976">
    <property type="entry name" value="DD_EFCAB10"/>
    <property type="match status" value="1"/>
</dbReference>
<dbReference type="GO" id="GO:0033615">
    <property type="term" value="P:mitochondrial proton-transporting ATP synthase complex assembly"/>
    <property type="evidence" value="ECO:0000318"/>
    <property type="project" value="GO_Central"/>
</dbReference>
<evidence type="ECO:0000256" key="1">
    <source>
        <dbReference type="ARBA" id="ARBA00009915"/>
    </source>
</evidence>
<dbReference type="Gene3D" id="1.10.238.10">
    <property type="entry name" value="EF-hand"/>
    <property type="match status" value="1"/>
</dbReference>
<evidence type="ECO:0000313" key="9">
    <source>
        <dbReference type="Proteomes" id="UP000005238"/>
    </source>
</evidence>
<dbReference type="InterPro" id="IPR002048">
    <property type="entry name" value="EF_hand_dom"/>
</dbReference>
<dbReference type="VEuPathDB" id="FungiDB:KRP23_5520"/>
<name>H3GEF6_PHYRM</name>
<dbReference type="EC" id="3.4.24.-" evidence="6"/>
<evidence type="ECO:0000259" key="7">
    <source>
        <dbReference type="PROSITE" id="PS50222"/>
    </source>
</evidence>
<evidence type="ECO:0000256" key="4">
    <source>
        <dbReference type="ARBA" id="ARBA00022801"/>
    </source>
</evidence>
<protein>
    <recommendedName>
        <fullName evidence="6">Mitochondrial inner membrane protease ATP23</fullName>
        <ecNumber evidence="6">3.4.24.-</ecNumber>
    </recommendedName>
</protein>
<evidence type="ECO:0000256" key="5">
    <source>
        <dbReference type="ARBA" id="ARBA00023049"/>
    </source>
</evidence>
<evidence type="ECO:0000256" key="6">
    <source>
        <dbReference type="RuleBase" id="RU364057"/>
    </source>
</evidence>
<dbReference type="PROSITE" id="PS50222">
    <property type="entry name" value="EF_HAND_2"/>
    <property type="match status" value="1"/>
</dbReference>
<organism evidence="8 9">
    <name type="scientific">Phytophthora ramorum</name>
    <name type="common">Sudden oak death agent</name>
    <dbReference type="NCBI Taxonomy" id="164328"/>
    <lineage>
        <taxon>Eukaryota</taxon>
        <taxon>Sar</taxon>
        <taxon>Stramenopiles</taxon>
        <taxon>Oomycota</taxon>
        <taxon>Peronosporomycetes</taxon>
        <taxon>Peronosporales</taxon>
        <taxon>Peronosporaceae</taxon>
        <taxon>Phytophthora</taxon>
    </lineage>
</organism>
<dbReference type="EnsemblProtists" id="Phyra74037">
    <property type="protein sequence ID" value="Phyra74037"/>
    <property type="gene ID" value="Phyra74037"/>
</dbReference>
<keyword evidence="2 6" id="KW-0645">Protease</keyword>
<evidence type="ECO:0000256" key="3">
    <source>
        <dbReference type="ARBA" id="ARBA00022723"/>
    </source>
</evidence>
<dbReference type="VEuPathDB" id="FungiDB:KRP22_14600"/>
<dbReference type="STRING" id="164328.H3GEF6"/>
<dbReference type="GO" id="GO:0004222">
    <property type="term" value="F:metalloendopeptidase activity"/>
    <property type="evidence" value="ECO:0007669"/>
    <property type="project" value="InterPro"/>
</dbReference>
<dbReference type="AlphaFoldDB" id="H3GEF6"/>
<evidence type="ECO:0000256" key="2">
    <source>
        <dbReference type="ARBA" id="ARBA00022670"/>
    </source>
</evidence>
<sequence length="341" mass="39062">MELYECEDAVQVALQQRRPQLIVGIINKAGERRFLAQQHTEGKSAVPAIDFVCLDCRDDGPEGNARAFFSAPPPTVVFCANRLHSSREVEETMVHELIHAYDFTVRKMDITKSDVLACSEIRSARESECYQKAKLLETVLPDVEFFQKSARWLNARCVREHAVRSTSPFSEEVMLAVQSLKRWMRRLADWERNLAVSMSSVRRPTSMPPEVNTKDPKARAELYTTSHGIKELFEGLGTLLLYNRPPNPREFLIQQLADLRKAKQEQDYLPFFEEHDLKAMFAAFDIKEQGYITTEQYNQALQNLGIEKPTLRLPESATTINQVLFIRSVTQEIKNASASFM</sequence>
<dbReference type="VEuPathDB" id="FungiDB:KRP22_14601"/>
<dbReference type="HOGENOM" id="CLU_068579_0_0_1"/>
<dbReference type="Proteomes" id="UP000005238">
    <property type="component" value="Unassembled WGS sequence"/>
</dbReference>
<dbReference type="eggNOG" id="KOG3314">
    <property type="taxonomic scope" value="Eukaryota"/>
</dbReference>
<dbReference type="VEuPathDB" id="FungiDB:KRP23_5521"/>
<keyword evidence="4 6" id="KW-0378">Hydrolase</keyword>
<dbReference type="InterPro" id="IPR011992">
    <property type="entry name" value="EF-hand-dom_pair"/>
</dbReference>
<dbReference type="Pfam" id="PF24548">
    <property type="entry name" value="EF_EFCAB10_C"/>
    <property type="match status" value="1"/>
</dbReference>
<dbReference type="GO" id="GO:0034982">
    <property type="term" value="P:mitochondrial protein processing"/>
    <property type="evidence" value="ECO:0000318"/>
    <property type="project" value="GO_Central"/>
</dbReference>
<dbReference type="OMA" id="HTEGKSA"/>
<keyword evidence="9" id="KW-1185">Reference proteome</keyword>
<dbReference type="InterPro" id="IPR049760">
    <property type="entry name" value="DD_EFCAB10"/>
</dbReference>
<keyword evidence="3 6" id="KW-0479">Metal-binding</keyword>
<dbReference type="Pfam" id="PF09768">
    <property type="entry name" value="Peptidase_M76"/>
    <property type="match status" value="1"/>
</dbReference>